<evidence type="ECO:0000313" key="2">
    <source>
        <dbReference type="Proteomes" id="UP001497535"/>
    </source>
</evidence>
<dbReference type="Proteomes" id="UP001497535">
    <property type="component" value="Unassembled WGS sequence"/>
</dbReference>
<protein>
    <submittedName>
        <fullName evidence="1">Uncharacterized protein</fullName>
    </submittedName>
</protein>
<reference evidence="1" key="1">
    <citation type="submission" date="2023-11" db="EMBL/GenBank/DDBJ databases">
        <authorList>
            <person name="Poullet M."/>
        </authorList>
    </citation>
    <scope>NUCLEOTIDE SEQUENCE</scope>
    <source>
        <strain evidence="1">E1834</strain>
    </source>
</reference>
<organism evidence="1 2">
    <name type="scientific">Meloidogyne enterolobii</name>
    <name type="common">Root-knot nematode worm</name>
    <name type="synonym">Meloidogyne mayaguensis</name>
    <dbReference type="NCBI Taxonomy" id="390850"/>
    <lineage>
        <taxon>Eukaryota</taxon>
        <taxon>Metazoa</taxon>
        <taxon>Ecdysozoa</taxon>
        <taxon>Nematoda</taxon>
        <taxon>Chromadorea</taxon>
        <taxon>Rhabditida</taxon>
        <taxon>Tylenchina</taxon>
        <taxon>Tylenchomorpha</taxon>
        <taxon>Tylenchoidea</taxon>
        <taxon>Meloidogynidae</taxon>
        <taxon>Meloidogyninae</taxon>
        <taxon>Meloidogyne</taxon>
    </lineage>
</organism>
<evidence type="ECO:0000313" key="1">
    <source>
        <dbReference type="EMBL" id="CAK5091292.1"/>
    </source>
</evidence>
<proteinExistence type="predicted"/>
<keyword evidence="2" id="KW-1185">Reference proteome</keyword>
<dbReference type="EMBL" id="CAVMJV010000087">
    <property type="protein sequence ID" value="CAK5091292.1"/>
    <property type="molecule type" value="Genomic_DNA"/>
</dbReference>
<comment type="caution">
    <text evidence="1">The sequence shown here is derived from an EMBL/GenBank/DDBJ whole genome shotgun (WGS) entry which is preliminary data.</text>
</comment>
<gene>
    <name evidence="1" type="ORF">MENTE1834_LOCUS39128</name>
</gene>
<accession>A0ACB1AIB8</accession>
<sequence>MVEVIRPFSFPAFSSSTSRVFIYFPLKIIVHKKNRIDWTVFMFFFCARSAVYYFICMYIYVYIQL</sequence>
<name>A0ACB1AIB8_MELEN</name>